<dbReference type="eggNOG" id="COG1149">
    <property type="taxonomic scope" value="Bacteria"/>
</dbReference>
<dbReference type="PROSITE" id="PS51379">
    <property type="entry name" value="4FE4S_FER_2"/>
    <property type="match status" value="2"/>
</dbReference>
<keyword evidence="2" id="KW-0408">Iron</keyword>
<dbReference type="PANTHER" id="PTHR43063:SF1">
    <property type="entry name" value="4FE-4S CLUSTER CONTAINING PARA FAMILY ATPASE PROTEIN"/>
    <property type="match status" value="1"/>
</dbReference>
<evidence type="ECO:0000256" key="2">
    <source>
        <dbReference type="ARBA" id="ARBA00023004"/>
    </source>
</evidence>
<dbReference type="Gene3D" id="3.30.70.20">
    <property type="match status" value="1"/>
</dbReference>
<evidence type="ECO:0000256" key="1">
    <source>
        <dbReference type="ARBA" id="ARBA00022723"/>
    </source>
</evidence>
<keyword evidence="3" id="KW-0411">Iron-sulfur</keyword>
<evidence type="ECO:0000313" key="5">
    <source>
        <dbReference type="EMBL" id="ADY12479.1"/>
    </source>
</evidence>
<keyword evidence="6" id="KW-1185">Reference proteome</keyword>
<dbReference type="PROSITE" id="PS00198">
    <property type="entry name" value="4FE4S_FER_1"/>
    <property type="match status" value="1"/>
</dbReference>
<dbReference type="Proteomes" id="UP000008466">
    <property type="component" value="Chromosome"/>
</dbReference>
<dbReference type="KEGG" id="sbu:SpiBuddy_0652"/>
<dbReference type="InterPro" id="IPR002586">
    <property type="entry name" value="CobQ/CobB/MinD/ParA_Nub-bd_dom"/>
</dbReference>
<dbReference type="Pfam" id="PF00037">
    <property type="entry name" value="Fer4"/>
    <property type="match status" value="1"/>
</dbReference>
<accession>F0RUQ1</accession>
<evidence type="ECO:0000313" key="6">
    <source>
        <dbReference type="Proteomes" id="UP000008466"/>
    </source>
</evidence>
<protein>
    <submittedName>
        <fullName evidence="5">4Fe-4S ferredoxin iron-sulfur binding domain-containing protein</fullName>
    </submittedName>
</protein>
<dbReference type="InterPro" id="IPR027417">
    <property type="entry name" value="P-loop_NTPase"/>
</dbReference>
<dbReference type="SUPFAM" id="SSF54862">
    <property type="entry name" value="4Fe-4S ferredoxins"/>
    <property type="match status" value="1"/>
</dbReference>
<dbReference type="HOGENOM" id="CLU_067767_0_0_12"/>
<sequence>MQSILDFIMPTDRTIAVLSGKGGTGKTLVSVNLAFVAQHTTYIDCDVEEPNGHLFLKPSYVQEEVVTVGKPVVDQTLCDGCKICSKACAFNALAVIGGQLLIFEEICHSCGLCMHICPRKALTEVQKPLGIVRKGKSGSIAFLSAEMRIGESSAVPLIKALMKNKHSGLTIIDSPPGSGCLVTEAITHADFCLLVAEPTIFGAHNLAMVHELATLLGKPCAVLLNKTQQGANPSETYAKSHDLKILGSLPYDQELAHRTSEGLVASEQSEKYHQYFSQLLQEVEDASNPHSQR</sequence>
<dbReference type="PANTHER" id="PTHR43063">
    <property type="entry name" value="4FE-4S CLUSTER CONTAINING PARA FAMILY ATPASE PROTEIN"/>
    <property type="match status" value="1"/>
</dbReference>
<dbReference type="SUPFAM" id="SSF52540">
    <property type="entry name" value="P-loop containing nucleoside triphosphate hydrolases"/>
    <property type="match status" value="1"/>
</dbReference>
<dbReference type="GO" id="GO:0051536">
    <property type="term" value="F:iron-sulfur cluster binding"/>
    <property type="evidence" value="ECO:0007669"/>
    <property type="project" value="UniProtKB-KW"/>
</dbReference>
<gene>
    <name evidence="5" type="ordered locus">SpiBuddy_0652</name>
</gene>
<reference evidence="6" key="1">
    <citation type="submission" date="2011-02" db="EMBL/GenBank/DDBJ databases">
        <title>Complete sequence of Spirochaeta sp. Buddy.</title>
        <authorList>
            <person name="Lucas S."/>
            <person name="Copeland A."/>
            <person name="Lapidus A."/>
            <person name="Cheng J.-F."/>
            <person name="Goodwin L."/>
            <person name="Pitluck S."/>
            <person name="Zeytun A."/>
            <person name="Detter J.C."/>
            <person name="Han C."/>
            <person name="Tapia R."/>
            <person name="Land M."/>
            <person name="Hauser L."/>
            <person name="Kyrpides N."/>
            <person name="Ivanova N."/>
            <person name="Mikhailova N."/>
            <person name="Pagani I."/>
            <person name="Ritalahti K.M."/>
            <person name="Loeffler F.E."/>
            <person name="Woyke T."/>
        </authorList>
    </citation>
    <scope>NUCLEOTIDE SEQUENCE [LARGE SCALE GENOMIC DNA]</scope>
    <source>
        <strain evidence="6">ATCC BAA-1886 / DSM 22777 / Buddy</strain>
    </source>
</reference>
<evidence type="ECO:0000259" key="4">
    <source>
        <dbReference type="PROSITE" id="PS51379"/>
    </source>
</evidence>
<name>F0RUQ1_SPHGB</name>
<organism evidence="5 6">
    <name type="scientific">Sphaerochaeta globosa (strain ATCC BAA-1886 / DSM 22777 / Buddy)</name>
    <name type="common">Spirochaeta sp. (strain Buddy)</name>
    <dbReference type="NCBI Taxonomy" id="158189"/>
    <lineage>
        <taxon>Bacteria</taxon>
        <taxon>Pseudomonadati</taxon>
        <taxon>Spirochaetota</taxon>
        <taxon>Spirochaetia</taxon>
        <taxon>Spirochaetales</taxon>
        <taxon>Sphaerochaetaceae</taxon>
        <taxon>Sphaerochaeta</taxon>
    </lineage>
</organism>
<proteinExistence type="predicted"/>
<dbReference type="Gene3D" id="3.40.50.300">
    <property type="entry name" value="P-loop containing nucleotide triphosphate hydrolases"/>
    <property type="match status" value="1"/>
</dbReference>
<evidence type="ECO:0000256" key="3">
    <source>
        <dbReference type="ARBA" id="ARBA00023014"/>
    </source>
</evidence>
<dbReference type="AlphaFoldDB" id="F0RUQ1"/>
<dbReference type="InterPro" id="IPR017896">
    <property type="entry name" value="4Fe4S_Fe-S-bd"/>
</dbReference>
<dbReference type="EMBL" id="CP002541">
    <property type="protein sequence ID" value="ADY12479.1"/>
    <property type="molecule type" value="Genomic_DNA"/>
</dbReference>
<dbReference type="InterPro" id="IPR017900">
    <property type="entry name" value="4Fe4S_Fe_S_CS"/>
</dbReference>
<feature type="domain" description="4Fe-4S ferredoxin-type" evidence="4">
    <location>
        <begin position="99"/>
        <end position="127"/>
    </location>
</feature>
<dbReference type="GO" id="GO:0046872">
    <property type="term" value="F:metal ion binding"/>
    <property type="evidence" value="ECO:0007669"/>
    <property type="project" value="UniProtKB-KW"/>
</dbReference>
<keyword evidence="1" id="KW-0479">Metal-binding</keyword>
<dbReference type="Pfam" id="PF01656">
    <property type="entry name" value="CbiA"/>
    <property type="match status" value="1"/>
</dbReference>
<feature type="domain" description="4Fe-4S ferredoxin-type" evidence="4">
    <location>
        <begin position="69"/>
        <end position="98"/>
    </location>
</feature>
<dbReference type="STRING" id="158189.SpiBuddy_0652"/>